<gene>
    <name evidence="6" type="ORF">CLODIP_2_CD01831</name>
</gene>
<keyword evidence="2 5" id="KW-0812">Transmembrane</keyword>
<evidence type="ECO:0000313" key="6">
    <source>
        <dbReference type="EMBL" id="CAB3361916.1"/>
    </source>
</evidence>
<keyword evidence="4 5" id="KW-0472">Membrane</keyword>
<comment type="subcellular location">
    <subcellularLocation>
        <location evidence="1">Membrane</location>
        <topology evidence="1">Multi-pass membrane protein</topology>
    </subcellularLocation>
</comment>
<dbReference type="Proteomes" id="UP000494165">
    <property type="component" value="Unassembled WGS sequence"/>
</dbReference>
<comment type="caution">
    <text evidence="6">The sequence shown here is derived from an EMBL/GenBank/DDBJ whole genome shotgun (WGS) entry which is preliminary data.</text>
</comment>
<dbReference type="Pfam" id="PF13903">
    <property type="entry name" value="Claudin_2"/>
    <property type="match status" value="1"/>
</dbReference>
<feature type="transmembrane region" description="Helical" evidence="5">
    <location>
        <begin position="140"/>
        <end position="159"/>
    </location>
</feature>
<name>A0A8S1BR20_9INSE</name>
<sequence length="262" mass="29466">MAEAAAAPAAAKGHGRAARMKRRVQAVYEQVMFERRVLLGCTAAVGLCVFLWIVAVSTDHWFTLTAPTEAGVFINETKRFFLTSHSGLWRICRTSYGNASDVDNTMLTKCRYQEFFPSDQKIAIDHTIDHGSLNYSRTEVSFAIISLFLMVMGFFFSLYTFQNPRYMFKRLAGGIHFITGGSVLVVIEVLISSIDYERLHLPFVHPKGVLVSYGWSFALAWLVFLVLFVSGCAFMIFSRKRKGNKAPNDEMAMADEPTIIGR</sequence>
<organism evidence="6 7">
    <name type="scientific">Cloeon dipterum</name>
    <dbReference type="NCBI Taxonomy" id="197152"/>
    <lineage>
        <taxon>Eukaryota</taxon>
        <taxon>Metazoa</taxon>
        <taxon>Ecdysozoa</taxon>
        <taxon>Arthropoda</taxon>
        <taxon>Hexapoda</taxon>
        <taxon>Insecta</taxon>
        <taxon>Pterygota</taxon>
        <taxon>Palaeoptera</taxon>
        <taxon>Ephemeroptera</taxon>
        <taxon>Pisciforma</taxon>
        <taxon>Baetidae</taxon>
        <taxon>Cloeon</taxon>
    </lineage>
</organism>
<dbReference type="PANTHER" id="PTHR10671:SF110">
    <property type="entry name" value="FI18012P1"/>
    <property type="match status" value="1"/>
</dbReference>
<keyword evidence="3 5" id="KW-1133">Transmembrane helix</keyword>
<evidence type="ECO:0000256" key="1">
    <source>
        <dbReference type="ARBA" id="ARBA00004141"/>
    </source>
</evidence>
<dbReference type="InterPro" id="IPR004031">
    <property type="entry name" value="PMP22/EMP/MP20/Claudin"/>
</dbReference>
<evidence type="ECO:0000313" key="7">
    <source>
        <dbReference type="Proteomes" id="UP000494165"/>
    </source>
</evidence>
<dbReference type="PANTHER" id="PTHR10671">
    <property type="entry name" value="EPITHELIAL MEMBRANE PROTEIN-RELATED"/>
    <property type="match status" value="1"/>
</dbReference>
<evidence type="ECO:0000256" key="3">
    <source>
        <dbReference type="ARBA" id="ARBA00022989"/>
    </source>
</evidence>
<evidence type="ECO:0000256" key="2">
    <source>
        <dbReference type="ARBA" id="ARBA00022692"/>
    </source>
</evidence>
<evidence type="ECO:0008006" key="8">
    <source>
        <dbReference type="Google" id="ProtNLM"/>
    </source>
</evidence>
<reference evidence="6 7" key="1">
    <citation type="submission" date="2020-04" db="EMBL/GenBank/DDBJ databases">
        <authorList>
            <person name="Alioto T."/>
            <person name="Alioto T."/>
            <person name="Gomez Garrido J."/>
        </authorList>
    </citation>
    <scope>NUCLEOTIDE SEQUENCE [LARGE SCALE GENOMIC DNA]</scope>
</reference>
<dbReference type="Gene3D" id="1.20.140.150">
    <property type="match status" value="1"/>
</dbReference>
<evidence type="ECO:0000256" key="4">
    <source>
        <dbReference type="ARBA" id="ARBA00023136"/>
    </source>
</evidence>
<feature type="transmembrane region" description="Helical" evidence="5">
    <location>
        <begin position="37"/>
        <end position="55"/>
    </location>
</feature>
<keyword evidence="7" id="KW-1185">Reference proteome</keyword>
<dbReference type="AlphaFoldDB" id="A0A8S1BR20"/>
<dbReference type="GO" id="GO:0005886">
    <property type="term" value="C:plasma membrane"/>
    <property type="evidence" value="ECO:0007669"/>
    <property type="project" value="TreeGrafter"/>
</dbReference>
<proteinExistence type="predicted"/>
<dbReference type="InterPro" id="IPR050579">
    <property type="entry name" value="PMP-22/EMP/MP20-like"/>
</dbReference>
<dbReference type="EMBL" id="CADEPI010000007">
    <property type="protein sequence ID" value="CAB3361916.1"/>
    <property type="molecule type" value="Genomic_DNA"/>
</dbReference>
<dbReference type="OrthoDB" id="5917530at2759"/>
<evidence type="ECO:0000256" key="5">
    <source>
        <dbReference type="SAM" id="Phobius"/>
    </source>
</evidence>
<protein>
    <recommendedName>
        <fullName evidence="8">Voltage-dependent calcium channel gamma-1 subunit</fullName>
    </recommendedName>
</protein>
<feature type="transmembrane region" description="Helical" evidence="5">
    <location>
        <begin position="214"/>
        <end position="237"/>
    </location>
</feature>
<accession>A0A8S1BR20</accession>
<feature type="transmembrane region" description="Helical" evidence="5">
    <location>
        <begin position="171"/>
        <end position="194"/>
    </location>
</feature>